<dbReference type="PROSITE" id="PS00523">
    <property type="entry name" value="SULFATASE_1"/>
    <property type="match status" value="1"/>
</dbReference>
<keyword evidence="4" id="KW-0106">Calcium</keyword>
<evidence type="ECO:0000313" key="7">
    <source>
        <dbReference type="EMBL" id="SUZ92127.1"/>
    </source>
</evidence>
<evidence type="ECO:0000256" key="4">
    <source>
        <dbReference type="ARBA" id="ARBA00022837"/>
    </source>
</evidence>
<dbReference type="InterPro" id="IPR050738">
    <property type="entry name" value="Sulfatase"/>
</dbReference>
<dbReference type="EMBL" id="UINC01002033">
    <property type="protein sequence ID" value="SUZ92127.1"/>
    <property type="molecule type" value="Genomic_DNA"/>
</dbReference>
<dbReference type="GO" id="GO:0046872">
    <property type="term" value="F:metal ion binding"/>
    <property type="evidence" value="ECO:0007669"/>
    <property type="project" value="UniProtKB-KW"/>
</dbReference>
<dbReference type="Pfam" id="PF00884">
    <property type="entry name" value="Sulfatase"/>
    <property type="match status" value="1"/>
</dbReference>
<keyword evidence="3" id="KW-0378">Hydrolase</keyword>
<sequence length="610" mass="67744">MDHPTIDGPIIGRTTSESTPWWPEPVLPVTGTPNVVVVLLDDTGFAHLGCYGGLVDTPNYDRLAARGLRYTNFHTTALCSPTRACLLTGRNHHSVGMRALSNFDTGFPNMRGRIARSAGTLAEILREDGFATWAIGKWHLTPMREASAVGPFGDWPLQRGFDRYYGFMQGETDQFHPELYEDNRLVDVPRTPAEGYHVTEDLVDHAIDLVRTQHTMVPERPFFLYLAFGATHAPHQAPDTYLEKWRGRFDEGWDVVRQQVYERQLAMGVVPPGTELAPRNPGVEAWEDLSADERDVACRLQEAFAAMLDHTDAQLGRLLDSLDSLGITDDTVIVALSDNGASQEGRAHGVLDTFRHFNGIDQPLDEAMNRLDAIGTRTSNTNYPWGWAQVGNTPGKRYKQNTHGGGVRDPLIVSWPNGIDQDASGGIRTQFHHVIDLAPTILELVGSASPDEIGGVAQQPIEGTSLAYTFDTKAEDAAAVPTRKESQYFEMQGHRALWYDGWKAVAYHRYGTALDDDVWELYHLDEDFSECHDLADAQPERLAEMVDRFWEEAERYEVLPIMDDAGNLAGTGRLFAGHSTPGTPKNRDEFTYLPPTPRVPPDAGPALGSR</sequence>
<proteinExistence type="inferred from homology"/>
<accession>A0A381RQG7</accession>
<protein>
    <recommendedName>
        <fullName evidence="6">Sulfatase N-terminal domain-containing protein</fullName>
    </recommendedName>
</protein>
<dbReference type="SUPFAM" id="SSF53649">
    <property type="entry name" value="Alkaline phosphatase-like"/>
    <property type="match status" value="1"/>
</dbReference>
<evidence type="ECO:0000256" key="5">
    <source>
        <dbReference type="SAM" id="MobiDB-lite"/>
    </source>
</evidence>
<organism evidence="7">
    <name type="scientific">marine metagenome</name>
    <dbReference type="NCBI Taxonomy" id="408172"/>
    <lineage>
        <taxon>unclassified sequences</taxon>
        <taxon>metagenomes</taxon>
        <taxon>ecological metagenomes</taxon>
    </lineage>
</organism>
<reference evidence="7" key="1">
    <citation type="submission" date="2018-05" db="EMBL/GenBank/DDBJ databases">
        <authorList>
            <person name="Lanie J.A."/>
            <person name="Ng W.-L."/>
            <person name="Kazmierczak K.M."/>
            <person name="Andrzejewski T.M."/>
            <person name="Davidsen T.M."/>
            <person name="Wayne K.J."/>
            <person name="Tettelin H."/>
            <person name="Glass J.I."/>
            <person name="Rusch D."/>
            <person name="Podicherti R."/>
            <person name="Tsui H.-C.T."/>
            <person name="Winkler M.E."/>
        </authorList>
    </citation>
    <scope>NUCLEOTIDE SEQUENCE</scope>
</reference>
<dbReference type="CDD" id="cd16025">
    <property type="entry name" value="PAS_like"/>
    <property type="match status" value="1"/>
</dbReference>
<keyword evidence="2" id="KW-0479">Metal-binding</keyword>
<evidence type="ECO:0000256" key="3">
    <source>
        <dbReference type="ARBA" id="ARBA00022801"/>
    </source>
</evidence>
<feature type="compositionally biased region" description="Pro residues" evidence="5">
    <location>
        <begin position="594"/>
        <end position="603"/>
    </location>
</feature>
<evidence type="ECO:0000256" key="2">
    <source>
        <dbReference type="ARBA" id="ARBA00022723"/>
    </source>
</evidence>
<dbReference type="AlphaFoldDB" id="A0A381RQG7"/>
<gene>
    <name evidence="7" type="ORF">METZ01_LOCUS44981</name>
</gene>
<feature type="region of interest" description="Disordered" evidence="5">
    <location>
        <begin position="576"/>
        <end position="610"/>
    </location>
</feature>
<dbReference type="InterPro" id="IPR024607">
    <property type="entry name" value="Sulfatase_CS"/>
</dbReference>
<evidence type="ECO:0000256" key="1">
    <source>
        <dbReference type="ARBA" id="ARBA00008779"/>
    </source>
</evidence>
<feature type="domain" description="Sulfatase N-terminal" evidence="6">
    <location>
        <begin position="33"/>
        <end position="446"/>
    </location>
</feature>
<feature type="non-terminal residue" evidence="7">
    <location>
        <position position="610"/>
    </location>
</feature>
<dbReference type="InterPro" id="IPR000917">
    <property type="entry name" value="Sulfatase_N"/>
</dbReference>
<comment type="similarity">
    <text evidence="1">Belongs to the sulfatase family.</text>
</comment>
<dbReference type="Gene3D" id="3.30.1120.10">
    <property type="match status" value="1"/>
</dbReference>
<evidence type="ECO:0000259" key="6">
    <source>
        <dbReference type="Pfam" id="PF00884"/>
    </source>
</evidence>
<dbReference type="PANTHER" id="PTHR42693">
    <property type="entry name" value="ARYLSULFATASE FAMILY MEMBER"/>
    <property type="match status" value="1"/>
</dbReference>
<name>A0A381RQG7_9ZZZZ</name>
<dbReference type="Gene3D" id="3.40.720.10">
    <property type="entry name" value="Alkaline Phosphatase, subunit A"/>
    <property type="match status" value="1"/>
</dbReference>
<dbReference type="GO" id="GO:0016787">
    <property type="term" value="F:hydrolase activity"/>
    <property type="evidence" value="ECO:0007669"/>
    <property type="project" value="UniProtKB-KW"/>
</dbReference>
<dbReference type="InterPro" id="IPR017850">
    <property type="entry name" value="Alkaline_phosphatase_core_sf"/>
</dbReference>